<dbReference type="EMBL" id="JAWWNJ010000088">
    <property type="protein sequence ID" value="KAK7000579.1"/>
    <property type="molecule type" value="Genomic_DNA"/>
</dbReference>
<reference evidence="1 2" key="1">
    <citation type="journal article" date="2024" name="J Genomics">
        <title>Draft genome sequencing and assembly of Favolaschia claudopus CIRM-BRFM 2984 isolated from oak limbs.</title>
        <authorList>
            <person name="Navarro D."/>
            <person name="Drula E."/>
            <person name="Chaduli D."/>
            <person name="Cazenave R."/>
            <person name="Ahrendt S."/>
            <person name="Wang J."/>
            <person name="Lipzen A."/>
            <person name="Daum C."/>
            <person name="Barry K."/>
            <person name="Grigoriev I.V."/>
            <person name="Favel A."/>
            <person name="Rosso M.N."/>
            <person name="Martin F."/>
        </authorList>
    </citation>
    <scope>NUCLEOTIDE SEQUENCE [LARGE SCALE GENOMIC DNA]</scope>
    <source>
        <strain evidence="1 2">CIRM-BRFM 2984</strain>
    </source>
</reference>
<accession>A0AAW0A334</accession>
<protein>
    <submittedName>
        <fullName evidence="1">Uncharacterized protein</fullName>
    </submittedName>
</protein>
<keyword evidence="2" id="KW-1185">Reference proteome</keyword>
<evidence type="ECO:0000313" key="1">
    <source>
        <dbReference type="EMBL" id="KAK7000579.1"/>
    </source>
</evidence>
<dbReference type="AlphaFoldDB" id="A0AAW0A334"/>
<sequence length="286" mass="32936">MSSPTEIEPFLPIELERIIFQLCAQSLPVFTPQLMRVARRVKEWVEPILYRVICIGLDYAAPSFPLFTPDSFASMMTRKSPDFLRSAVRHFMVEDGSEYPDRELLTTCTEIENIWLPFQNENYVPRIQVLPHRRLGTDFRQFLRLPLTCRALSGLTHLAFTESLTEIPRDYDAACAAFLALPKLTHLSFDGGFQFIQERVDRILESLPSLCVMVTFAYHIHDFIGIDHCTTSTDPRFVAYFPRPDFNLDWHAGARGGADYWTDAENFVAKRRAGEIDPLNYVCVCR</sequence>
<proteinExistence type="predicted"/>
<name>A0AAW0A334_9AGAR</name>
<evidence type="ECO:0000313" key="2">
    <source>
        <dbReference type="Proteomes" id="UP001362999"/>
    </source>
</evidence>
<comment type="caution">
    <text evidence="1">The sequence shown here is derived from an EMBL/GenBank/DDBJ whole genome shotgun (WGS) entry which is preliminary data.</text>
</comment>
<dbReference type="Proteomes" id="UP001362999">
    <property type="component" value="Unassembled WGS sequence"/>
</dbReference>
<organism evidence="1 2">
    <name type="scientific">Favolaschia claudopus</name>
    <dbReference type="NCBI Taxonomy" id="2862362"/>
    <lineage>
        <taxon>Eukaryota</taxon>
        <taxon>Fungi</taxon>
        <taxon>Dikarya</taxon>
        <taxon>Basidiomycota</taxon>
        <taxon>Agaricomycotina</taxon>
        <taxon>Agaricomycetes</taxon>
        <taxon>Agaricomycetidae</taxon>
        <taxon>Agaricales</taxon>
        <taxon>Marasmiineae</taxon>
        <taxon>Mycenaceae</taxon>
        <taxon>Favolaschia</taxon>
    </lineage>
</organism>
<gene>
    <name evidence="1" type="ORF">R3P38DRAFT_2651315</name>
</gene>